<dbReference type="AlphaFoldDB" id="A0A3A2ZSJ6"/>
<feature type="region of interest" description="Disordered" evidence="1">
    <location>
        <begin position="56"/>
        <end position="86"/>
    </location>
</feature>
<feature type="region of interest" description="Disordered" evidence="1">
    <location>
        <begin position="869"/>
        <end position="905"/>
    </location>
</feature>
<proteinExistence type="predicted"/>
<feature type="compositionally biased region" description="Polar residues" evidence="1">
    <location>
        <begin position="77"/>
        <end position="86"/>
    </location>
</feature>
<reference evidence="3" key="1">
    <citation type="submission" date="2017-02" db="EMBL/GenBank/DDBJ databases">
        <authorList>
            <person name="Tafer H."/>
            <person name="Lopandic K."/>
        </authorList>
    </citation>
    <scope>NUCLEOTIDE SEQUENCE [LARGE SCALE GENOMIC DNA]</scope>
    <source>
        <strain evidence="3">CBS 366.77</strain>
    </source>
</reference>
<feature type="compositionally biased region" description="Basic and acidic residues" evidence="1">
    <location>
        <begin position="129"/>
        <end position="140"/>
    </location>
</feature>
<feature type="region of interest" description="Disordered" evidence="1">
    <location>
        <begin position="356"/>
        <end position="437"/>
    </location>
</feature>
<feature type="region of interest" description="Disordered" evidence="1">
    <location>
        <begin position="117"/>
        <end position="147"/>
    </location>
</feature>
<dbReference type="Proteomes" id="UP000266188">
    <property type="component" value="Unassembled WGS sequence"/>
</dbReference>
<feature type="compositionally biased region" description="Acidic residues" evidence="1">
    <location>
        <begin position="62"/>
        <end position="73"/>
    </location>
</feature>
<dbReference type="EMBL" id="MVGC01000029">
    <property type="protein sequence ID" value="RJE26122.1"/>
    <property type="molecule type" value="Genomic_DNA"/>
</dbReference>
<comment type="caution">
    <text evidence="2">The sequence shown here is derived from an EMBL/GenBank/DDBJ whole genome shotgun (WGS) entry which is preliminary data.</text>
</comment>
<gene>
    <name evidence="2" type="ORF">PHISCL_01565</name>
</gene>
<sequence length="1106" mass="122531">MSVENQTLKSFPCSLSDPLSPCGPRSDSKSDNSETNISIDNELDPSHISMRTFVQFDSPLQSEDEEDFIDEDDRSVSPLSVHTPPSSGTRWIRFFPELSSHFSLTSPVLNNQKQFTPLHPLDDEVPDLDQTRRHSSEPVELKPASSSSFEAIDDASSCYSDKTSLTSTGSEYVGEHQVGKCGSPYKSPDAFSIMSPVTAGVFDDSESIQQSLSPLRPRCSVTETKNKPLPETPAILPPPLSIRRNVSPTSDISDDIFSGSSAHSIPTRQTGSSLGGVTLSEVAEQVEDTLAGFGINDWSSSKAMQILNGPLQISRGNMDMIATRPAPQPPVHKQQRNSKSVARVLSRQRVNKSVTFDETKQTKKHAKHKAPFSFSVPGFGRKQGNPRRHLRSFSSSNMKSEMESNGMQDLEDSNDIVSRNPIQGRPARPSSISSERELRQKLPRLETKKTQPVSQFSYSTSSGSTERIIAEGKNSVSSPVKSKIDAFKDRIFISSNKPRRTNTFVLPCQLGSLKAPEVIYELEALPALRTVKMGKFPSKVPKSMILSILSHSNSLDDLFNFAVINKSFYRVFKENELQLIKNSLYDMSPPAWELREMSPPWNAEWQILLDPDAQVPEYTPTLYLRRYAQDIFTLAQLKSLILARCSTFLRHDTIRGLAGLDSTRAAEIDEAFWRIWTFCRIFGCGKNREDKVEGQIDWLNGGAMAMQGQTPETTAVAAPFSLTNVLFQPPVGFGRGNTGGLSQGQLYDMTEIWTCLSVLLQPLHGKCKEAREVGIFDGFDIKEGDTPKEEAILEEWTAYVLSLGLSAVLCLGSICPSDTSASTFRKAQAIGLTKWELCESEFSRSSFLKEAVSKVYKLREEEASSLHLKRLSNSSMHMQDRPSSQRNGAQSFNGQFTDQHRRQRQAAFAAELRAKQKTHIDSSFENERPLSNYTFIMNHLEGRNSERRATSPVPPVPVPPIRASSIQASPIQPPPIQIPPTQVSQIQTPPTQPPPIPPRSIARINSTNRSGVQQIPHPAAPPRPQVLDPVDRAIRMMVQELGFDEGDAKWALKITDTGEGIDADAAVALLYRERLSIGRSQGSNSGSLISSVMNSGEMKNSGWRWN</sequence>
<evidence type="ECO:0000313" key="3">
    <source>
        <dbReference type="Proteomes" id="UP000266188"/>
    </source>
</evidence>
<feature type="compositionally biased region" description="Polar residues" evidence="1">
    <location>
        <begin position="871"/>
        <end position="897"/>
    </location>
</feature>
<feature type="region of interest" description="Disordered" evidence="1">
    <location>
        <begin position="944"/>
        <end position="973"/>
    </location>
</feature>
<feature type="region of interest" description="Disordered" evidence="1">
    <location>
        <begin position="1"/>
        <end position="44"/>
    </location>
</feature>
<dbReference type="STRING" id="2070753.A0A3A2ZSJ6"/>
<accession>A0A3A2ZSJ6</accession>
<evidence type="ECO:0000256" key="1">
    <source>
        <dbReference type="SAM" id="MobiDB-lite"/>
    </source>
</evidence>
<dbReference type="OrthoDB" id="5376710at2759"/>
<feature type="region of interest" description="Disordered" evidence="1">
    <location>
        <begin position="221"/>
        <end position="242"/>
    </location>
</feature>
<feature type="compositionally biased region" description="Low complexity" evidence="1">
    <location>
        <begin position="392"/>
        <end position="405"/>
    </location>
</feature>
<organism evidence="2 3">
    <name type="scientific">Aspergillus sclerotialis</name>
    <dbReference type="NCBI Taxonomy" id="2070753"/>
    <lineage>
        <taxon>Eukaryota</taxon>
        <taxon>Fungi</taxon>
        <taxon>Dikarya</taxon>
        <taxon>Ascomycota</taxon>
        <taxon>Pezizomycotina</taxon>
        <taxon>Eurotiomycetes</taxon>
        <taxon>Eurotiomycetidae</taxon>
        <taxon>Eurotiales</taxon>
        <taxon>Aspergillaceae</taxon>
        <taxon>Aspergillus</taxon>
        <taxon>Aspergillus subgen. Polypaecilum</taxon>
    </lineage>
</organism>
<keyword evidence="3" id="KW-1185">Reference proteome</keyword>
<protein>
    <submittedName>
        <fullName evidence="2">F-box domain protein</fullName>
    </submittedName>
</protein>
<name>A0A3A2ZSJ6_9EURO</name>
<evidence type="ECO:0000313" key="2">
    <source>
        <dbReference type="EMBL" id="RJE26122.1"/>
    </source>
</evidence>